<dbReference type="Pfam" id="PF02720">
    <property type="entry name" value="DUF222"/>
    <property type="match status" value="1"/>
</dbReference>
<evidence type="ECO:0000313" key="3">
    <source>
        <dbReference type="EMBL" id="NMR19096.1"/>
    </source>
</evidence>
<name>A0A7Y0QFJ1_CELFI</name>
<organism evidence="3 4">
    <name type="scientific">Cellulomonas fimi</name>
    <dbReference type="NCBI Taxonomy" id="1708"/>
    <lineage>
        <taxon>Bacteria</taxon>
        <taxon>Bacillati</taxon>
        <taxon>Actinomycetota</taxon>
        <taxon>Actinomycetes</taxon>
        <taxon>Micrococcales</taxon>
        <taxon>Cellulomonadaceae</taxon>
        <taxon>Cellulomonas</taxon>
    </lineage>
</organism>
<evidence type="ECO:0000259" key="2">
    <source>
        <dbReference type="Pfam" id="PF02720"/>
    </source>
</evidence>
<feature type="domain" description="DUF222" evidence="2">
    <location>
        <begin position="140"/>
        <end position="432"/>
    </location>
</feature>
<dbReference type="InterPro" id="IPR003615">
    <property type="entry name" value="HNH_nuc"/>
</dbReference>
<comment type="caution">
    <text evidence="3">The sequence shown here is derived from an EMBL/GenBank/DDBJ whole genome shotgun (WGS) entry which is preliminary data.</text>
</comment>
<feature type="compositionally biased region" description="Pro residues" evidence="1">
    <location>
        <begin position="586"/>
        <end position="601"/>
    </location>
</feature>
<proteinExistence type="predicted"/>
<dbReference type="RefSeq" id="WP_169323080.1">
    <property type="nucleotide sequence ID" value="NZ_JABCJJ010000002.1"/>
</dbReference>
<dbReference type="EMBL" id="JABCJJ010000002">
    <property type="protein sequence ID" value="NMR19096.1"/>
    <property type="molecule type" value="Genomic_DNA"/>
</dbReference>
<accession>A0A7Y0QFJ1</accession>
<evidence type="ECO:0000313" key="4">
    <source>
        <dbReference type="Proteomes" id="UP000562124"/>
    </source>
</evidence>
<dbReference type="CDD" id="cd00085">
    <property type="entry name" value="HNHc"/>
    <property type="match status" value="1"/>
</dbReference>
<reference evidence="3 4" key="1">
    <citation type="submission" date="2020-04" db="EMBL/GenBank/DDBJ databases">
        <title>Sequencing and Assembly of C. fimi.</title>
        <authorList>
            <person name="Ramsey A.R."/>
        </authorList>
    </citation>
    <scope>NUCLEOTIDE SEQUENCE [LARGE SCALE GENOMIC DNA]</scope>
    <source>
        <strain evidence="3 4">SB</strain>
    </source>
</reference>
<dbReference type="Proteomes" id="UP000562124">
    <property type="component" value="Unassembled WGS sequence"/>
</dbReference>
<feature type="region of interest" description="Disordered" evidence="1">
    <location>
        <begin position="572"/>
        <end position="621"/>
    </location>
</feature>
<protein>
    <submittedName>
        <fullName evidence="3">DUF222 domain-containing protein</fullName>
    </submittedName>
</protein>
<evidence type="ECO:0000256" key="1">
    <source>
        <dbReference type="SAM" id="MobiDB-lite"/>
    </source>
</evidence>
<gene>
    <name evidence="3" type="ORF">HIR71_02485</name>
</gene>
<dbReference type="InterPro" id="IPR003870">
    <property type="entry name" value="DUF222"/>
</dbReference>
<dbReference type="AlphaFoldDB" id="A0A7Y0QFJ1"/>
<sequence length="621" mass="65469">MFESRAEVRRGGCVDVPLSDGDVGVEAPLSADASRSVDAFLGSERSGSAVEGRAVEGRAGAPLDVVFRELVRALATGVGHPAVTARGRSVPRGVALAELLDEHLPGVELVKTLIALDPAELHDAALVEVVAAWERVGSWVAGRQSAAVAELAHRRSAATGRVEFVVDEVGARLGVTRAAAEAKVVLALHLEEMPELRAGLATGALDVRKATVLSEGFPGTHVSDARAAHRVLLPDAPGLTVPQLRARIRQLELAADPEAATKRHQRATSDRFVRLTPAPDAMAWLTAYLPADDAMCVYTALDAVAGCASPQDARGIDARRADVLTGVLGHVLDTGVVPAGVGGDVGTPLRTRHGRRPHLQVTAAATTLLGLDETPAELAGYGPVPAAMARRIATDATWRRIFTDPATGQLTGIGPRRYRAGADLTSTVLARDVTCTFPGCRVAAARCDLDHIRPFDHVSAARSDERASAGTEQTTTQNLHALCRHHHRLKTHAGWSVTRDDATGRTLWTAPTGHTHIREPVPIEPARLVTDQARLVAVPARLVTDQARLVADPARLVTDQARHVLAGDTVVPSHAMPLGGAVPERPGAPPRESPHGPPPDADPPRSDALGARFDRDGPPPF</sequence>
<feature type="compositionally biased region" description="Basic and acidic residues" evidence="1">
    <location>
        <begin position="612"/>
        <end position="621"/>
    </location>
</feature>
<keyword evidence="4" id="KW-1185">Reference proteome</keyword>